<accession>A0ABS5R1B2</accession>
<evidence type="ECO:0000256" key="5">
    <source>
        <dbReference type="ARBA" id="ARBA00022958"/>
    </source>
</evidence>
<reference evidence="10 11" key="1">
    <citation type="submission" date="2020-02" db="EMBL/GenBank/DDBJ databases">
        <title>Fructobacillus sp. isolated from paper mulberry of Taiwan.</title>
        <authorList>
            <person name="Lin S.-T."/>
        </authorList>
    </citation>
    <scope>NUCLEOTIDE SEQUENCE [LARGE SCALE GENOMIC DNA]</scope>
    <source>
        <strain evidence="10 11">M2-14</strain>
    </source>
</reference>
<dbReference type="CDD" id="cd00381">
    <property type="entry name" value="IMPDH"/>
    <property type="match status" value="1"/>
</dbReference>
<evidence type="ECO:0000256" key="1">
    <source>
        <dbReference type="ARBA" id="ARBA00001958"/>
    </source>
</evidence>
<dbReference type="SMART" id="SM01240">
    <property type="entry name" value="IMPDH"/>
    <property type="match status" value="2"/>
</dbReference>
<name>A0ABS5R1B2_9LACO</name>
<gene>
    <name evidence="10" type="ORF">G6R29_06395</name>
</gene>
<comment type="catalytic activity">
    <reaction evidence="8">
        <text>IMP + NAD(+) + H2O = XMP + NADH + H(+)</text>
        <dbReference type="Rhea" id="RHEA:11708"/>
        <dbReference type="ChEBI" id="CHEBI:15377"/>
        <dbReference type="ChEBI" id="CHEBI:15378"/>
        <dbReference type="ChEBI" id="CHEBI:57464"/>
        <dbReference type="ChEBI" id="CHEBI:57540"/>
        <dbReference type="ChEBI" id="CHEBI:57945"/>
        <dbReference type="ChEBI" id="CHEBI:58053"/>
        <dbReference type="EC" id="1.1.1.205"/>
    </reaction>
</comment>
<comment type="caution">
    <text evidence="10">The sequence shown here is derived from an EMBL/GenBank/DDBJ whole genome shotgun (WGS) entry which is preliminary data.</text>
</comment>
<dbReference type="PROSITE" id="PS00487">
    <property type="entry name" value="IMP_DH_GMP_RED"/>
    <property type="match status" value="1"/>
</dbReference>
<keyword evidence="3" id="KW-0332">GMP biosynthesis</keyword>
<keyword evidence="4" id="KW-0658">Purine biosynthesis</keyword>
<dbReference type="InterPro" id="IPR015875">
    <property type="entry name" value="IMP_DH/GMP_Rdtase_CS"/>
</dbReference>
<dbReference type="PANTHER" id="PTHR11911:SF111">
    <property type="entry name" value="INOSINE-5'-MONOPHOSPHATE DEHYDROGENASE"/>
    <property type="match status" value="1"/>
</dbReference>
<organism evidence="10 11">
    <name type="scientific">Fructobacillus broussonetiae</name>
    <dbReference type="NCBI Taxonomy" id="2713173"/>
    <lineage>
        <taxon>Bacteria</taxon>
        <taxon>Bacillati</taxon>
        <taxon>Bacillota</taxon>
        <taxon>Bacilli</taxon>
        <taxon>Lactobacillales</taxon>
        <taxon>Lactobacillaceae</taxon>
        <taxon>Fructobacillus</taxon>
    </lineage>
</organism>
<feature type="domain" description="IMP dehydrogenase/GMP reductase" evidence="9">
    <location>
        <begin position="14"/>
        <end position="360"/>
    </location>
</feature>
<dbReference type="InterPro" id="IPR013785">
    <property type="entry name" value="Aldolase_TIM"/>
</dbReference>
<dbReference type="Pfam" id="PF00478">
    <property type="entry name" value="IMPDH"/>
    <property type="match status" value="3"/>
</dbReference>
<evidence type="ECO:0000256" key="8">
    <source>
        <dbReference type="ARBA" id="ARBA00048028"/>
    </source>
</evidence>
<dbReference type="EMBL" id="JAAMFK010000011">
    <property type="protein sequence ID" value="MBS9339233.1"/>
    <property type="molecule type" value="Genomic_DNA"/>
</dbReference>
<dbReference type="Gene3D" id="3.20.20.70">
    <property type="entry name" value="Aldolase class I"/>
    <property type="match status" value="4"/>
</dbReference>
<dbReference type="PANTHER" id="PTHR11911">
    <property type="entry name" value="INOSINE-5-MONOPHOSPHATE DEHYDROGENASE RELATED"/>
    <property type="match status" value="1"/>
</dbReference>
<keyword evidence="11" id="KW-1185">Reference proteome</keyword>
<evidence type="ECO:0000256" key="3">
    <source>
        <dbReference type="ARBA" id="ARBA00022749"/>
    </source>
</evidence>
<dbReference type="InterPro" id="IPR001093">
    <property type="entry name" value="IMP_DH_GMPRt"/>
</dbReference>
<feature type="domain" description="IMP dehydrogenase/GMP reductase" evidence="9">
    <location>
        <begin position="378"/>
        <end position="606"/>
    </location>
</feature>
<sequence>MAAFQKKNKFVPMGLTFDDMAMENHSSSISKSDVSLKTVLTPSLRLNIPLLSAAMDTVTEARFATALAEFGGMGVIHKNMTIADQAAEVEKVKNTPVDLEKTPNAATDDQGRLIVAGALGVTNDTVDRATALVEAGVDAVILDSAHGHSEGVLRKVTEVRKAFPKLNIIAGNIATESGAAALYDAGADVVKIGIGPGSICTTRVVAGIGVPQLSAIRDAAKEASKRGKAIIADGGAKTPDDILKAISTGGNAVMLGSMFSGTKETPGEVFEDNGKKFKFYRGMGSIAAMENGSKDRYFQGEVNEAKKMVPEGIEARVAYKGELKDVLMPILDHLKDGFAEMGAKTVLEAIKHSKSIKKTTPAFDYQAALVEHKDEGHGLGYDETLLVPAASNVLPHTVSLETKVGQLTLANPLAAADLTDKREAELAKDMAEAGALGIVPAQEKIEDQVKMVQEAAKASNDKGAIAVEVWLAEDSQMRVAELVTAGASAIVLYLPKALDEMTLTAVSDLKAALVDATLIVGTIEEAADAEKLAEVGVDAVIAGRSVNSKWEDDAHYPFLTTVMTVVEAMAGQDTAVIAQGGIHYSGDVVKAIAGGADVVMISDYLTKEDVVEDAVFQMDGGLRAGMGYTGSQNVEALRMDAQFVQITDNGLKESHPHDVEITKKAPNYVEQERD</sequence>
<evidence type="ECO:0000259" key="9">
    <source>
        <dbReference type="Pfam" id="PF00478"/>
    </source>
</evidence>
<evidence type="ECO:0000256" key="7">
    <source>
        <dbReference type="ARBA" id="ARBA00023027"/>
    </source>
</evidence>
<evidence type="ECO:0000313" key="11">
    <source>
        <dbReference type="Proteomes" id="UP001519504"/>
    </source>
</evidence>
<evidence type="ECO:0000256" key="4">
    <source>
        <dbReference type="ARBA" id="ARBA00022755"/>
    </source>
</evidence>
<comment type="similarity">
    <text evidence="2">Belongs to the IMPDH/GMPR family.</text>
</comment>
<dbReference type="SUPFAM" id="SSF51412">
    <property type="entry name" value="Inosine monophosphate dehydrogenase (IMPDH)"/>
    <property type="match status" value="2"/>
</dbReference>
<keyword evidence="6" id="KW-0560">Oxidoreductase</keyword>
<comment type="cofactor">
    <cofactor evidence="1">
        <name>K(+)</name>
        <dbReference type="ChEBI" id="CHEBI:29103"/>
    </cofactor>
</comment>
<dbReference type="Proteomes" id="UP001519504">
    <property type="component" value="Unassembled WGS sequence"/>
</dbReference>
<keyword evidence="5" id="KW-0630">Potassium</keyword>
<evidence type="ECO:0000256" key="2">
    <source>
        <dbReference type="ARBA" id="ARBA00005502"/>
    </source>
</evidence>
<dbReference type="InterPro" id="IPR005990">
    <property type="entry name" value="IMP_DH"/>
</dbReference>
<keyword evidence="7" id="KW-0520">NAD</keyword>
<evidence type="ECO:0000256" key="6">
    <source>
        <dbReference type="ARBA" id="ARBA00023002"/>
    </source>
</evidence>
<evidence type="ECO:0000313" key="10">
    <source>
        <dbReference type="EMBL" id="MBS9339233.1"/>
    </source>
</evidence>
<proteinExistence type="inferred from homology"/>
<feature type="domain" description="IMP dehydrogenase/GMP reductase" evidence="9">
    <location>
        <begin position="610"/>
        <end position="657"/>
    </location>
</feature>
<protein>
    <recommendedName>
        <fullName evidence="9">IMP dehydrogenase/GMP reductase domain-containing protein</fullName>
    </recommendedName>
</protein>